<dbReference type="InParanoid" id="C7QEJ2"/>
<dbReference type="Gene3D" id="3.40.50.720">
    <property type="entry name" value="NAD(P)-binding Rossmann-like Domain"/>
    <property type="match status" value="1"/>
</dbReference>
<dbReference type="InterPro" id="IPR051604">
    <property type="entry name" value="Ergot_Alk_Oxidoreductase"/>
</dbReference>
<dbReference type="Pfam" id="PF13460">
    <property type="entry name" value="NAD_binding_10"/>
    <property type="match status" value="1"/>
</dbReference>
<protein>
    <submittedName>
        <fullName evidence="2">NmrA family protein</fullName>
    </submittedName>
</protein>
<sequence>MTVLVTGARGNIGRRVVTRLHAAGQQVRASARDKGTLTVPDGVETVGLDLTAPAGPDGAADGLDGFETALKDVDAVFLYATRGSAAPFLHAAKEAGVRHVVFLSSPASYEAAEFRGPIGRIHRAAEQAVAESGLDHTILYPSWLATNAHRDWGTAIRAGEPVELPYPAAQCVPIHPGDVAEAAVDLLLHDTHRSRMQILTGPESMSLDEAVATVGAVLGRTIPVRAISREDALARREPWLSAPVLESLLDSAAASVGRPAPVTNAVERITGRPARSLREWIGENRGEFENREDFEL</sequence>
<dbReference type="STRING" id="479433.Caci_1963"/>
<evidence type="ECO:0000259" key="1">
    <source>
        <dbReference type="Pfam" id="PF13460"/>
    </source>
</evidence>
<dbReference type="SUPFAM" id="SSF51735">
    <property type="entry name" value="NAD(P)-binding Rossmann-fold domains"/>
    <property type="match status" value="1"/>
</dbReference>
<dbReference type="PANTHER" id="PTHR43162">
    <property type="match status" value="1"/>
</dbReference>
<reference evidence="2 3" key="1">
    <citation type="journal article" date="2009" name="Stand. Genomic Sci.">
        <title>Complete genome sequence of Catenulispora acidiphila type strain (ID 139908).</title>
        <authorList>
            <person name="Copeland A."/>
            <person name="Lapidus A."/>
            <person name="Glavina Del Rio T."/>
            <person name="Nolan M."/>
            <person name="Lucas S."/>
            <person name="Chen F."/>
            <person name="Tice H."/>
            <person name="Cheng J.F."/>
            <person name="Bruce D."/>
            <person name="Goodwin L."/>
            <person name="Pitluck S."/>
            <person name="Mikhailova N."/>
            <person name="Pati A."/>
            <person name="Ivanova N."/>
            <person name="Mavromatis K."/>
            <person name="Chen A."/>
            <person name="Palaniappan K."/>
            <person name="Chain P."/>
            <person name="Land M."/>
            <person name="Hauser L."/>
            <person name="Chang Y.J."/>
            <person name="Jeffries C.D."/>
            <person name="Chertkov O."/>
            <person name="Brettin T."/>
            <person name="Detter J.C."/>
            <person name="Han C."/>
            <person name="Ali Z."/>
            <person name="Tindall B.J."/>
            <person name="Goker M."/>
            <person name="Bristow J."/>
            <person name="Eisen J.A."/>
            <person name="Markowitz V."/>
            <person name="Hugenholtz P."/>
            <person name="Kyrpides N.C."/>
            <person name="Klenk H.P."/>
        </authorList>
    </citation>
    <scope>NUCLEOTIDE SEQUENCE [LARGE SCALE GENOMIC DNA]</scope>
    <source>
        <strain evidence="3">DSM 44928 / JCM 14897 / NBRC 102108 / NRRL B-24433 / ID139908</strain>
    </source>
</reference>
<evidence type="ECO:0000313" key="3">
    <source>
        <dbReference type="Proteomes" id="UP000000851"/>
    </source>
</evidence>
<dbReference type="HOGENOM" id="CLU_007383_10_6_11"/>
<name>C7QEJ2_CATAD</name>
<organism evidence="2 3">
    <name type="scientific">Catenulispora acidiphila (strain DSM 44928 / JCM 14897 / NBRC 102108 / NRRL B-24433 / ID139908)</name>
    <dbReference type="NCBI Taxonomy" id="479433"/>
    <lineage>
        <taxon>Bacteria</taxon>
        <taxon>Bacillati</taxon>
        <taxon>Actinomycetota</taxon>
        <taxon>Actinomycetes</taxon>
        <taxon>Catenulisporales</taxon>
        <taxon>Catenulisporaceae</taxon>
        <taxon>Catenulispora</taxon>
    </lineage>
</organism>
<evidence type="ECO:0000313" key="2">
    <source>
        <dbReference type="EMBL" id="ACU70883.1"/>
    </source>
</evidence>
<keyword evidence="3" id="KW-1185">Reference proteome</keyword>
<dbReference type="OrthoDB" id="3207931at2"/>
<dbReference type="EMBL" id="CP001700">
    <property type="protein sequence ID" value="ACU70883.1"/>
    <property type="molecule type" value="Genomic_DNA"/>
</dbReference>
<dbReference type="AlphaFoldDB" id="C7QEJ2"/>
<dbReference type="InterPro" id="IPR016040">
    <property type="entry name" value="NAD(P)-bd_dom"/>
</dbReference>
<dbReference type="InterPro" id="IPR036291">
    <property type="entry name" value="NAD(P)-bd_dom_sf"/>
</dbReference>
<dbReference type="KEGG" id="cai:Caci_1963"/>
<dbReference type="RefSeq" id="WP_012786176.1">
    <property type="nucleotide sequence ID" value="NC_013131.1"/>
</dbReference>
<gene>
    <name evidence="2" type="ordered locus">Caci_1963</name>
</gene>
<feature type="domain" description="NAD(P)-binding" evidence="1">
    <location>
        <begin position="7"/>
        <end position="189"/>
    </location>
</feature>
<dbReference type="PANTHER" id="PTHR43162:SF1">
    <property type="entry name" value="PRESTALK A DIFFERENTIATION PROTEIN A"/>
    <property type="match status" value="1"/>
</dbReference>
<proteinExistence type="predicted"/>
<accession>C7QEJ2</accession>
<dbReference type="eggNOG" id="COG0702">
    <property type="taxonomic scope" value="Bacteria"/>
</dbReference>
<dbReference type="Proteomes" id="UP000000851">
    <property type="component" value="Chromosome"/>
</dbReference>